<dbReference type="InterPro" id="IPR011501">
    <property type="entry name" value="Noc3_N"/>
</dbReference>
<dbReference type="Proteomes" id="UP000095085">
    <property type="component" value="Unassembled WGS sequence"/>
</dbReference>
<keyword evidence="4" id="KW-0539">Nucleus</keyword>
<accession>A0A1E4RKJ0</accession>
<evidence type="ECO:0000256" key="4">
    <source>
        <dbReference type="ARBA" id="ARBA00023242"/>
    </source>
</evidence>
<feature type="compositionally biased region" description="Basic and acidic residues" evidence="6">
    <location>
        <begin position="52"/>
        <end position="66"/>
    </location>
</feature>
<evidence type="ECO:0000259" key="8">
    <source>
        <dbReference type="Pfam" id="PF07540"/>
    </source>
</evidence>
<comment type="subcellular location">
    <subcellularLocation>
        <location evidence="1 5">Nucleus</location>
        <location evidence="1 5">Nucleolus</location>
    </subcellularLocation>
</comment>
<evidence type="ECO:0000256" key="6">
    <source>
        <dbReference type="SAM" id="MobiDB-lite"/>
    </source>
</evidence>
<dbReference type="Pfam" id="PF07540">
    <property type="entry name" value="NOC3p"/>
    <property type="match status" value="1"/>
</dbReference>
<dbReference type="RefSeq" id="XP_020076788.1">
    <property type="nucleotide sequence ID" value="XM_020218535.1"/>
</dbReference>
<feature type="compositionally biased region" description="Basic residues" evidence="6">
    <location>
        <begin position="360"/>
        <end position="379"/>
    </location>
</feature>
<keyword evidence="10" id="KW-1185">Reference proteome</keyword>
<feature type="compositionally biased region" description="Acidic residues" evidence="6">
    <location>
        <begin position="87"/>
        <end position="115"/>
    </location>
</feature>
<dbReference type="PIRSF" id="PIRSF028977">
    <property type="entry name" value="Nucleolar_complex_p3"/>
    <property type="match status" value="1"/>
</dbReference>
<feature type="compositionally biased region" description="Acidic residues" evidence="6">
    <location>
        <begin position="37"/>
        <end position="51"/>
    </location>
</feature>
<feature type="region of interest" description="Disordered" evidence="6">
    <location>
        <begin position="1"/>
        <end position="123"/>
    </location>
</feature>
<dbReference type="GO" id="GO:0006270">
    <property type="term" value="P:DNA replication initiation"/>
    <property type="evidence" value="ECO:0007669"/>
    <property type="project" value="EnsemblFungi"/>
</dbReference>
<evidence type="ECO:0000256" key="1">
    <source>
        <dbReference type="ARBA" id="ARBA00004604"/>
    </source>
</evidence>
<dbReference type="GO" id="GO:0005656">
    <property type="term" value="C:nuclear pre-replicative complex"/>
    <property type="evidence" value="ECO:0007669"/>
    <property type="project" value="EnsemblFungi"/>
</dbReference>
<organism evidence="9 10">
    <name type="scientific">Hyphopichia burtonii NRRL Y-1933</name>
    <dbReference type="NCBI Taxonomy" id="984485"/>
    <lineage>
        <taxon>Eukaryota</taxon>
        <taxon>Fungi</taxon>
        <taxon>Dikarya</taxon>
        <taxon>Ascomycota</taxon>
        <taxon>Saccharomycotina</taxon>
        <taxon>Pichiomycetes</taxon>
        <taxon>Debaryomycetaceae</taxon>
        <taxon>Hyphopichia</taxon>
    </lineage>
</organism>
<keyword evidence="5" id="KW-0690">Ribosome biogenesis</keyword>
<reference evidence="10" key="1">
    <citation type="submission" date="2016-05" db="EMBL/GenBank/DDBJ databases">
        <title>Comparative genomics of biotechnologically important yeasts.</title>
        <authorList>
            <consortium name="DOE Joint Genome Institute"/>
            <person name="Riley R."/>
            <person name="Haridas S."/>
            <person name="Wolfe K.H."/>
            <person name="Lopes M.R."/>
            <person name="Hittinger C.T."/>
            <person name="Goker M."/>
            <person name="Salamov A."/>
            <person name="Wisecaver J."/>
            <person name="Long T.M."/>
            <person name="Aerts A.L."/>
            <person name="Barry K."/>
            <person name="Choi C."/>
            <person name="Clum A."/>
            <person name="Coughlan A.Y."/>
            <person name="Deshpande S."/>
            <person name="Douglass A.P."/>
            <person name="Hanson S.J."/>
            <person name="Klenk H.-P."/>
            <person name="Labutti K."/>
            <person name="Lapidus A."/>
            <person name="Lindquist E."/>
            <person name="Lipzen A."/>
            <person name="Meier-Kolthoff J.P."/>
            <person name="Ohm R.A."/>
            <person name="Otillar R.P."/>
            <person name="Pangilinan J."/>
            <person name="Peng Y."/>
            <person name="Rokas A."/>
            <person name="Rosa C.A."/>
            <person name="Scheuner C."/>
            <person name="Sibirny A.A."/>
            <person name="Slot J.C."/>
            <person name="Stielow J.B."/>
            <person name="Sun H."/>
            <person name="Kurtzman C.P."/>
            <person name="Blackwell M."/>
            <person name="Grigoriev I.V."/>
            <person name="Jeffries T.W."/>
        </authorList>
    </citation>
    <scope>NUCLEOTIDE SEQUENCE [LARGE SCALE GENOMIC DNA]</scope>
    <source>
        <strain evidence="10">NRRL Y-1933</strain>
    </source>
</reference>
<keyword evidence="3" id="KW-0175">Coiled coil</keyword>
<evidence type="ECO:0000256" key="5">
    <source>
        <dbReference type="PIRNR" id="PIRNR028977"/>
    </source>
</evidence>
<dbReference type="GO" id="GO:0030691">
    <property type="term" value="C:Noc2p-Noc3p complex"/>
    <property type="evidence" value="ECO:0007669"/>
    <property type="project" value="EnsemblFungi"/>
</dbReference>
<evidence type="ECO:0000313" key="10">
    <source>
        <dbReference type="Proteomes" id="UP000095085"/>
    </source>
</evidence>
<evidence type="ECO:0000256" key="3">
    <source>
        <dbReference type="ARBA" id="ARBA00023054"/>
    </source>
</evidence>
<dbReference type="OrthoDB" id="10263597at2759"/>
<feature type="region of interest" description="Disordered" evidence="6">
    <location>
        <begin position="349"/>
        <end position="387"/>
    </location>
</feature>
<dbReference type="GO" id="GO:0042273">
    <property type="term" value="P:ribosomal large subunit biogenesis"/>
    <property type="evidence" value="ECO:0007669"/>
    <property type="project" value="EnsemblFungi"/>
</dbReference>
<protein>
    <recommendedName>
        <fullName evidence="5">Nucleolar complex-associated protein 3</fullName>
    </recommendedName>
</protein>
<dbReference type="PANTHER" id="PTHR14428">
    <property type="entry name" value="NUCLEOLAR COMPLEX PROTEIN 3"/>
    <property type="match status" value="1"/>
</dbReference>
<feature type="compositionally biased region" description="Basic and acidic residues" evidence="6">
    <location>
        <begin position="74"/>
        <end position="86"/>
    </location>
</feature>
<dbReference type="InterPro" id="IPR016903">
    <property type="entry name" value="Nucleolar_cplx-assoc_3"/>
</dbReference>
<dbReference type="InterPro" id="IPR005612">
    <property type="entry name" value="CCAAT-binding_factor"/>
</dbReference>
<dbReference type="PANTHER" id="PTHR14428:SF5">
    <property type="entry name" value="NUCLEOLAR COMPLEX PROTEIN 3 HOMOLOG"/>
    <property type="match status" value="1"/>
</dbReference>
<dbReference type="EMBL" id="KV454540">
    <property type="protein sequence ID" value="ODV67721.1"/>
    <property type="molecule type" value="Genomic_DNA"/>
</dbReference>
<feature type="compositionally biased region" description="Basic and acidic residues" evidence="6">
    <location>
        <begin position="349"/>
        <end position="359"/>
    </location>
</feature>
<sequence>MAKRKNNKELEAKRKKAKQEQDSLLSAGVFSTHDQNESEEDIKDWDNEEQDYELRPRSINNEKKMVEGLPIKTSDGRIERVVREVNEGEPEEEPEEEPEQEEEAEKEEEPEEDEDSHLSPQEKLTKLKEEIANLASKLIEDPEENISCLTRLRKMSESNNVVTCQLAIMALIPVFKSLAPGYRIRPLTDAEKREKVSKEVARLRQFEQILIHNYKQYIDHLTKLSKISNSNSQNNKKITPNQIKLGQLSSKAACELCSSSLRHFNYRAELFNIIIRRLNKKPNDNIDYEIFTKCIQILQTTLIDDEQHGDITYDIVKLLSKSIKDKKFRVDESVINIFLSLSLLHDYDPNNNKDDQDKKPKLKKKDRVHLSKKERKARKERKEIDEEMRKAEQAVTAEEREKFQAQVLKMVLTLYLEILKAGSHTVNNSTGSSGKNDATLLMAAVLEGLSRFGQMANFDLLGDFLEVLREIMSDILDEHSLANTSIFDTNDNDDEDDYGGMYTGQQIRTVLLCIATSFALILNHSTTGKLPMSIDLTRFINSLYVILADLSLDTDLELSHKSLRLADPLSPSNSTNKPSVNVSTKAELLLRCLDCIFFRSRNGTLPRATSFTKRLYILTLNSPEKTALANLKFVGKLMSRYGEGFKGLWNTEERISGEGSYTLGIERPNVEVELERCNSGAATLWENVLLDKHYSPMVKDGSRSLMKSSKPSN</sequence>
<name>A0A1E4RKJ0_9ASCO</name>
<gene>
    <name evidence="9" type="ORF">HYPBUDRAFT_107239</name>
</gene>
<evidence type="ECO:0000259" key="7">
    <source>
        <dbReference type="Pfam" id="PF03914"/>
    </source>
</evidence>
<comment type="similarity">
    <text evidence="2 5">Belongs to the CBF/MAK21 family.</text>
</comment>
<dbReference type="GO" id="GO:0003682">
    <property type="term" value="F:chromatin binding"/>
    <property type="evidence" value="ECO:0007669"/>
    <property type="project" value="EnsemblFungi"/>
</dbReference>
<dbReference type="GO" id="GO:0006364">
    <property type="term" value="P:rRNA processing"/>
    <property type="evidence" value="ECO:0007669"/>
    <property type="project" value="EnsemblFungi"/>
</dbReference>
<feature type="domain" description="CCAAT-binding factor" evidence="7">
    <location>
        <begin position="511"/>
        <end position="700"/>
    </location>
</feature>
<evidence type="ECO:0000256" key="2">
    <source>
        <dbReference type="ARBA" id="ARBA00007797"/>
    </source>
</evidence>
<feature type="domain" description="Nucleolar complex-associated protein 3 N-terminal" evidence="8">
    <location>
        <begin position="127"/>
        <end position="217"/>
    </location>
</feature>
<evidence type="ECO:0000313" key="9">
    <source>
        <dbReference type="EMBL" id="ODV67721.1"/>
    </source>
</evidence>
<proteinExistence type="inferred from homology"/>
<dbReference type="GO" id="GO:0005730">
    <property type="term" value="C:nucleolus"/>
    <property type="evidence" value="ECO:0007669"/>
    <property type="project" value="UniProtKB-SubCell"/>
</dbReference>
<dbReference type="GO" id="GO:0006267">
    <property type="term" value="P:pre-replicative complex assembly involved in nuclear cell cycle DNA replication"/>
    <property type="evidence" value="ECO:0007669"/>
    <property type="project" value="EnsemblFungi"/>
</dbReference>
<dbReference type="AlphaFoldDB" id="A0A1E4RKJ0"/>
<dbReference type="STRING" id="984485.A0A1E4RKJ0"/>
<comment type="function">
    <text evidence="5">Required for synthesis of 60S ribosomal subunits and the transport of pre-ribosomes from the nucleoplasm to the cytoplasm.</text>
</comment>
<dbReference type="Pfam" id="PF03914">
    <property type="entry name" value="CBF"/>
    <property type="match status" value="1"/>
</dbReference>
<dbReference type="GeneID" id="30993085"/>